<protein>
    <submittedName>
        <fullName evidence="1">Uncharacterized protein</fullName>
    </submittedName>
</protein>
<keyword evidence="2" id="KW-1185">Reference proteome</keyword>
<dbReference type="EMBL" id="JAQQPM010000008">
    <property type="protein sequence ID" value="KAK2074883.1"/>
    <property type="molecule type" value="Genomic_DNA"/>
</dbReference>
<reference evidence="1" key="1">
    <citation type="journal article" date="2023" name="Mol. Plant Microbe Interact.">
        <title>Elucidating the Obligate Nature and Biological Capacity of an Invasive Fungal Corn Pathogen.</title>
        <authorList>
            <person name="MacCready J.S."/>
            <person name="Roggenkamp E.M."/>
            <person name="Gdanetz K."/>
            <person name="Chilvers M.I."/>
        </authorList>
    </citation>
    <scope>NUCLEOTIDE SEQUENCE</scope>
    <source>
        <strain evidence="1">PM02</strain>
    </source>
</reference>
<sequence length="86" mass="9003">MSAARIESSPCHLSEYDYTTLPGKRLRMKFVLIALVFAAVGTAQAPTECDNGGSSSICSCDDGKCYKIGADPDCNLPVGLQTACPA</sequence>
<organism evidence="1 2">
    <name type="scientific">Phyllachora maydis</name>
    <dbReference type="NCBI Taxonomy" id="1825666"/>
    <lineage>
        <taxon>Eukaryota</taxon>
        <taxon>Fungi</taxon>
        <taxon>Dikarya</taxon>
        <taxon>Ascomycota</taxon>
        <taxon>Pezizomycotina</taxon>
        <taxon>Sordariomycetes</taxon>
        <taxon>Sordariomycetidae</taxon>
        <taxon>Phyllachorales</taxon>
        <taxon>Phyllachoraceae</taxon>
        <taxon>Phyllachora</taxon>
    </lineage>
</organism>
<proteinExistence type="predicted"/>
<dbReference type="AlphaFoldDB" id="A0AAD9MJ90"/>
<name>A0AAD9MJ90_9PEZI</name>
<evidence type="ECO:0000313" key="1">
    <source>
        <dbReference type="EMBL" id="KAK2074883.1"/>
    </source>
</evidence>
<evidence type="ECO:0000313" key="2">
    <source>
        <dbReference type="Proteomes" id="UP001217918"/>
    </source>
</evidence>
<gene>
    <name evidence="1" type="ORF">P8C59_009053</name>
</gene>
<dbReference type="Proteomes" id="UP001217918">
    <property type="component" value="Unassembled WGS sequence"/>
</dbReference>
<accession>A0AAD9MJ90</accession>
<comment type="caution">
    <text evidence="1">The sequence shown here is derived from an EMBL/GenBank/DDBJ whole genome shotgun (WGS) entry which is preliminary data.</text>
</comment>